<dbReference type="OrthoDB" id="1060944at2759"/>
<keyword evidence="5 8" id="KW-1133">Transmembrane helix</keyword>
<feature type="coiled-coil region" evidence="7">
    <location>
        <begin position="669"/>
        <end position="703"/>
    </location>
</feature>
<dbReference type="InterPro" id="IPR052941">
    <property type="entry name" value="StomDev_PlantInt_Reg"/>
</dbReference>
<accession>K0R994</accession>
<dbReference type="PROSITE" id="PS51450">
    <property type="entry name" value="LRR"/>
    <property type="match status" value="2"/>
</dbReference>
<dbReference type="Pfam" id="PF00560">
    <property type="entry name" value="LRR_1"/>
    <property type="match status" value="2"/>
</dbReference>
<dbReference type="SUPFAM" id="SSF52047">
    <property type="entry name" value="RNI-like"/>
    <property type="match status" value="1"/>
</dbReference>
<dbReference type="AlphaFoldDB" id="K0R994"/>
<evidence type="ECO:0000256" key="7">
    <source>
        <dbReference type="SAM" id="Coils"/>
    </source>
</evidence>
<evidence type="ECO:0000256" key="8">
    <source>
        <dbReference type="SAM" id="Phobius"/>
    </source>
</evidence>
<dbReference type="Proteomes" id="UP000266841">
    <property type="component" value="Unassembled WGS sequence"/>
</dbReference>
<dbReference type="InterPro" id="IPR032675">
    <property type="entry name" value="LRR_dom_sf"/>
</dbReference>
<reference evidence="9 10" key="1">
    <citation type="journal article" date="2012" name="Genome Biol.">
        <title>Genome and low-iron response of an oceanic diatom adapted to chronic iron limitation.</title>
        <authorList>
            <person name="Lommer M."/>
            <person name="Specht M."/>
            <person name="Roy A.S."/>
            <person name="Kraemer L."/>
            <person name="Andreson R."/>
            <person name="Gutowska M.A."/>
            <person name="Wolf J."/>
            <person name="Bergner S.V."/>
            <person name="Schilhabel M.B."/>
            <person name="Klostermeier U.C."/>
            <person name="Beiko R.G."/>
            <person name="Rosenstiel P."/>
            <person name="Hippler M."/>
            <person name="Laroche J."/>
        </authorList>
    </citation>
    <scope>NUCLEOTIDE SEQUENCE [LARGE SCALE GENOMIC DNA]</scope>
    <source>
        <strain evidence="9 10">CCMP1005</strain>
    </source>
</reference>
<dbReference type="EMBL" id="AGNL01044557">
    <property type="protein sequence ID" value="EJK49650.1"/>
    <property type="molecule type" value="Genomic_DNA"/>
</dbReference>
<comment type="subcellular location">
    <subcellularLocation>
        <location evidence="1">Membrane</location>
    </subcellularLocation>
</comment>
<keyword evidence="2" id="KW-0433">Leucine-rich repeat</keyword>
<dbReference type="PANTHER" id="PTHR48004:SF59">
    <property type="entry name" value="LEUCINE-RICH REPEAT-CONTAINING N-TERMINAL PLANT-TYPE DOMAIN-CONTAINING PROTEIN"/>
    <property type="match status" value="1"/>
</dbReference>
<keyword evidence="7" id="KW-0175">Coiled coil</keyword>
<evidence type="ECO:0000256" key="6">
    <source>
        <dbReference type="ARBA" id="ARBA00023136"/>
    </source>
</evidence>
<evidence type="ECO:0000313" key="10">
    <source>
        <dbReference type="Proteomes" id="UP000266841"/>
    </source>
</evidence>
<dbReference type="InterPro" id="IPR003591">
    <property type="entry name" value="Leu-rich_rpt_typical-subtyp"/>
</dbReference>
<evidence type="ECO:0000256" key="5">
    <source>
        <dbReference type="ARBA" id="ARBA00022989"/>
    </source>
</evidence>
<dbReference type="Pfam" id="PF13516">
    <property type="entry name" value="LRR_6"/>
    <property type="match status" value="1"/>
</dbReference>
<organism evidence="9 10">
    <name type="scientific">Thalassiosira oceanica</name>
    <name type="common">Marine diatom</name>
    <dbReference type="NCBI Taxonomy" id="159749"/>
    <lineage>
        <taxon>Eukaryota</taxon>
        <taxon>Sar</taxon>
        <taxon>Stramenopiles</taxon>
        <taxon>Ochrophyta</taxon>
        <taxon>Bacillariophyta</taxon>
        <taxon>Coscinodiscophyceae</taxon>
        <taxon>Thalassiosirophycidae</taxon>
        <taxon>Thalassiosirales</taxon>
        <taxon>Thalassiosiraceae</taxon>
        <taxon>Thalassiosira</taxon>
    </lineage>
</organism>
<dbReference type="GO" id="GO:0016020">
    <property type="term" value="C:membrane"/>
    <property type="evidence" value="ECO:0007669"/>
    <property type="project" value="UniProtKB-SubCell"/>
</dbReference>
<keyword evidence="3 8" id="KW-0812">Transmembrane</keyword>
<feature type="transmembrane region" description="Helical" evidence="8">
    <location>
        <begin position="552"/>
        <end position="574"/>
    </location>
</feature>
<gene>
    <name evidence="9" type="ORF">THAOC_31450</name>
</gene>
<dbReference type="InterPro" id="IPR001611">
    <property type="entry name" value="Leu-rich_rpt"/>
</dbReference>
<evidence type="ECO:0000313" key="9">
    <source>
        <dbReference type="EMBL" id="EJK49650.1"/>
    </source>
</evidence>
<evidence type="ECO:0008006" key="11">
    <source>
        <dbReference type="Google" id="ProtNLM"/>
    </source>
</evidence>
<sequence>MSTEYTAYGPVKSSDGYLNAVCYGITLPFVDSLVFLGLRKLTTVNISHNDLSGPIDLLLAPAVTSLDGSHNSFITVKPFKKFKPSHSSLRLFDLSSNVISQDFAQLFAEKPPNLEEIDLSNNSISGSIHTSEQFVFLRRLIIGSNKLSGALPNLPSKFPDLVDLDLSSNMITGSINGGLTNHPILKTLDLSGNMLTSFHETAVLSNLVQMNHMDLSENKLGPTIPRDIGKLKDKLTVLDLSNNNFESTIPSELGSLQSDATVRLAGNHFVSIGYFDLSDQSEYCPSERAALADFYNEAKGLEWTESLSWLDDYNSHCLWKGVTCDDEDRTIKIELRGNGLSGRLSSSIGKLKNLRELDISDNDIKDTIPSEIGLLEQLEFLKLSFNQFQREVPPEVENLKKLKLFQAHANRITGTVTLYAGLVPDEYEESSFVTDCGSPSLFGDDPGPVTCASCTMCCNEFEECYPAKTNGFLEWKNYKDFGWILLACVVASLCLLNGVSALWDYSKNRGKGTVRRRSSRYIRQKSEADEKYAIKSMGEGSVYSFFLHDDKLAWSISLVTLALQFWLLHPFIIAAEFDLSDDMKDLVYTWKCDRVSDECEDLGDLTWQGWFLFVLFIMEIDERAFETIDSVNQRWVDEVTKRKRMDEDTISSRGIGEKSDCVLTLEQVEALLEQRTHHLEDRLEQQTRQLKEIKEQLKEREQTQAILKSGCNCATS</sequence>
<dbReference type="SUPFAM" id="SSF52058">
    <property type="entry name" value="L domain-like"/>
    <property type="match status" value="1"/>
</dbReference>
<proteinExistence type="predicted"/>
<evidence type="ECO:0000256" key="3">
    <source>
        <dbReference type="ARBA" id="ARBA00022692"/>
    </source>
</evidence>
<dbReference type="SMART" id="SM00369">
    <property type="entry name" value="LRR_TYP"/>
    <property type="match status" value="5"/>
</dbReference>
<evidence type="ECO:0000256" key="2">
    <source>
        <dbReference type="ARBA" id="ARBA00022614"/>
    </source>
</evidence>
<keyword evidence="10" id="KW-1185">Reference proteome</keyword>
<evidence type="ECO:0000256" key="4">
    <source>
        <dbReference type="ARBA" id="ARBA00022737"/>
    </source>
</evidence>
<protein>
    <recommendedName>
        <fullName evidence="11">Leucine-rich repeat-containing N-terminal plant-type domain-containing protein</fullName>
    </recommendedName>
</protein>
<feature type="transmembrane region" description="Helical" evidence="8">
    <location>
        <begin position="481"/>
        <end position="503"/>
    </location>
</feature>
<dbReference type="Gene3D" id="3.80.10.10">
    <property type="entry name" value="Ribonuclease Inhibitor"/>
    <property type="match status" value="2"/>
</dbReference>
<dbReference type="PANTHER" id="PTHR48004">
    <property type="entry name" value="OS01G0149700 PROTEIN"/>
    <property type="match status" value="1"/>
</dbReference>
<evidence type="ECO:0000256" key="1">
    <source>
        <dbReference type="ARBA" id="ARBA00004370"/>
    </source>
</evidence>
<keyword evidence="4" id="KW-0677">Repeat</keyword>
<name>K0R994_THAOC</name>
<comment type="caution">
    <text evidence="9">The sequence shown here is derived from an EMBL/GenBank/DDBJ whole genome shotgun (WGS) entry which is preliminary data.</text>
</comment>
<keyword evidence="6 8" id="KW-0472">Membrane</keyword>
<dbReference type="FunFam" id="3.80.10.10:FF:000129">
    <property type="entry name" value="Leucine-rich repeat receptor-like kinase"/>
    <property type="match status" value="1"/>
</dbReference>